<dbReference type="GO" id="GO:0016810">
    <property type="term" value="F:hydrolase activity, acting on carbon-nitrogen (but not peptide) bonds"/>
    <property type="evidence" value="ECO:0007669"/>
    <property type="project" value="InterPro"/>
</dbReference>
<dbReference type="PANTHER" id="PTHR10587">
    <property type="entry name" value="GLYCOSYL TRANSFERASE-RELATED"/>
    <property type="match status" value="1"/>
</dbReference>
<dbReference type="GO" id="GO:0046872">
    <property type="term" value="F:metal ion binding"/>
    <property type="evidence" value="ECO:0007669"/>
    <property type="project" value="UniProtKB-KW"/>
</dbReference>
<proteinExistence type="predicted"/>
<dbReference type="InterPro" id="IPR050248">
    <property type="entry name" value="Polysacc_deacetylase_ArnD"/>
</dbReference>
<dbReference type="PANTHER" id="PTHR10587:SF133">
    <property type="entry name" value="CHITIN DEACETYLASE 1-RELATED"/>
    <property type="match status" value="1"/>
</dbReference>
<feature type="signal peptide" evidence="3">
    <location>
        <begin position="1"/>
        <end position="22"/>
    </location>
</feature>
<sequence length="305" mass="33576">MKPLLTLIGALVFAACAPAAQAQSVAFTFDDGPKLGPTPRLTPRQRNDALLAALAKHRVKAALFVTAANGADVPAGYALAKAWGEAGHALGNHTMTHPDLNDPKLSLAQYQQEILDCDKIIGTLPGYQKWYRYTFLREGNTPARRDAMRAFLRGHGYRNAFVSIDTSDWRLDDALTELLTKNPEADLAPLKRVYLAHIRQRALAYRAMSQQLQGRDMRHVLLLHHNLINALWLGDVIAQFRDMGWSIISPAEALADPVYQLAPLRAGQSLLLSMAKSLGTSNFPDWERLHDDGDAEILALAAAPE</sequence>
<dbReference type="SUPFAM" id="SSF88713">
    <property type="entry name" value="Glycoside hydrolase/deacetylase"/>
    <property type="match status" value="1"/>
</dbReference>
<dbReference type="GO" id="GO:0005975">
    <property type="term" value="P:carbohydrate metabolic process"/>
    <property type="evidence" value="ECO:0007669"/>
    <property type="project" value="InterPro"/>
</dbReference>
<evidence type="ECO:0000256" key="1">
    <source>
        <dbReference type="ARBA" id="ARBA00022723"/>
    </source>
</evidence>
<dbReference type="EMBL" id="PXWF02000242">
    <property type="protein sequence ID" value="PWF46685.1"/>
    <property type="molecule type" value="Genomic_DNA"/>
</dbReference>
<comment type="caution">
    <text evidence="5">The sequence shown here is derived from an EMBL/GenBank/DDBJ whole genome shotgun (WGS) entry which is preliminary data.</text>
</comment>
<feature type="domain" description="NodB homology" evidence="4">
    <location>
        <begin position="23"/>
        <end position="220"/>
    </location>
</feature>
<protein>
    <submittedName>
        <fullName evidence="5">Polysaccharide deacetylase</fullName>
    </submittedName>
</protein>
<evidence type="ECO:0000259" key="4">
    <source>
        <dbReference type="PROSITE" id="PS51677"/>
    </source>
</evidence>
<dbReference type="Proteomes" id="UP000241421">
    <property type="component" value="Unassembled WGS sequence"/>
</dbReference>
<dbReference type="PROSITE" id="PS51257">
    <property type="entry name" value="PROKAR_LIPOPROTEIN"/>
    <property type="match status" value="1"/>
</dbReference>
<dbReference type="AlphaFoldDB" id="A0A2U2HIR4"/>
<feature type="chain" id="PRO_5015434456" evidence="3">
    <location>
        <begin position="23"/>
        <end position="305"/>
    </location>
</feature>
<organism evidence="5 6">
    <name type="scientific">Massilia glaciei</name>
    <dbReference type="NCBI Taxonomy" id="1524097"/>
    <lineage>
        <taxon>Bacteria</taxon>
        <taxon>Pseudomonadati</taxon>
        <taxon>Pseudomonadota</taxon>
        <taxon>Betaproteobacteria</taxon>
        <taxon>Burkholderiales</taxon>
        <taxon>Oxalobacteraceae</taxon>
        <taxon>Telluria group</taxon>
        <taxon>Massilia</taxon>
    </lineage>
</organism>
<dbReference type="RefSeq" id="WP_106758319.1">
    <property type="nucleotide sequence ID" value="NZ_PXWF02000242.1"/>
</dbReference>
<dbReference type="InterPro" id="IPR011330">
    <property type="entry name" value="Glyco_hydro/deAcase_b/a-brl"/>
</dbReference>
<evidence type="ECO:0000313" key="6">
    <source>
        <dbReference type="Proteomes" id="UP000241421"/>
    </source>
</evidence>
<evidence type="ECO:0000256" key="2">
    <source>
        <dbReference type="ARBA" id="ARBA00022801"/>
    </source>
</evidence>
<keyword evidence="3" id="KW-0732">Signal</keyword>
<dbReference type="Pfam" id="PF01522">
    <property type="entry name" value="Polysacc_deac_1"/>
    <property type="match status" value="1"/>
</dbReference>
<keyword evidence="6" id="KW-1185">Reference proteome</keyword>
<dbReference type="OrthoDB" id="115239at2"/>
<accession>A0A2U2HIR4</accession>
<reference evidence="5 6" key="1">
    <citation type="submission" date="2018-04" db="EMBL/GenBank/DDBJ databases">
        <title>Massilia violaceinigra sp. nov., a novel purple-pigmented bacterium isolated from Tianshan glacier, Xinjiang, China.</title>
        <authorList>
            <person name="Wang H."/>
        </authorList>
    </citation>
    <scope>NUCLEOTIDE SEQUENCE [LARGE SCALE GENOMIC DNA]</scope>
    <source>
        <strain evidence="5 6">B448-2</strain>
    </source>
</reference>
<name>A0A2U2HIR4_9BURK</name>
<dbReference type="GO" id="GO:0016020">
    <property type="term" value="C:membrane"/>
    <property type="evidence" value="ECO:0007669"/>
    <property type="project" value="TreeGrafter"/>
</dbReference>
<evidence type="ECO:0000313" key="5">
    <source>
        <dbReference type="EMBL" id="PWF46685.1"/>
    </source>
</evidence>
<dbReference type="CDD" id="cd10960">
    <property type="entry name" value="CE4_NodB_like_1"/>
    <property type="match status" value="1"/>
</dbReference>
<dbReference type="InterPro" id="IPR002509">
    <property type="entry name" value="NODB_dom"/>
</dbReference>
<dbReference type="Gene3D" id="3.20.20.370">
    <property type="entry name" value="Glycoside hydrolase/deacetylase"/>
    <property type="match status" value="1"/>
</dbReference>
<gene>
    <name evidence="5" type="ORF">C7C56_015700</name>
</gene>
<keyword evidence="2" id="KW-0378">Hydrolase</keyword>
<dbReference type="PROSITE" id="PS51677">
    <property type="entry name" value="NODB"/>
    <property type="match status" value="1"/>
</dbReference>
<evidence type="ECO:0000256" key="3">
    <source>
        <dbReference type="SAM" id="SignalP"/>
    </source>
</evidence>
<keyword evidence="1" id="KW-0479">Metal-binding</keyword>